<dbReference type="InterPro" id="IPR029131">
    <property type="entry name" value="HAUS5"/>
</dbReference>
<accession>A0ABD3G7W8</accession>
<dbReference type="PANTHER" id="PTHR34968:SF1">
    <property type="entry name" value="AUGMIN SUBUNIT 5"/>
    <property type="match status" value="1"/>
</dbReference>
<feature type="compositionally biased region" description="Basic and acidic residues" evidence="1">
    <location>
        <begin position="86"/>
        <end position="117"/>
    </location>
</feature>
<dbReference type="InterPro" id="IPR044706">
    <property type="entry name" value="AUG5_plant"/>
</dbReference>
<name>A0ABD3G7W8_9MARC</name>
<dbReference type="AlphaFoldDB" id="A0ABD3G7W8"/>
<evidence type="ECO:0000313" key="3">
    <source>
        <dbReference type="Proteomes" id="UP001633002"/>
    </source>
</evidence>
<evidence type="ECO:0008006" key="4">
    <source>
        <dbReference type="Google" id="ProtNLM"/>
    </source>
</evidence>
<dbReference type="PANTHER" id="PTHR34968">
    <property type="entry name" value="AUGMIN SUBUNIT 5"/>
    <property type="match status" value="1"/>
</dbReference>
<protein>
    <recommendedName>
        <fullName evidence="4">AUGMIN subunit 5</fullName>
    </recommendedName>
</protein>
<proteinExistence type="predicted"/>
<feature type="compositionally biased region" description="Basic and acidic residues" evidence="1">
    <location>
        <begin position="127"/>
        <end position="162"/>
    </location>
</feature>
<dbReference type="Pfam" id="PF14817">
    <property type="entry name" value="HAUS5"/>
    <property type="match status" value="1"/>
</dbReference>
<evidence type="ECO:0000256" key="1">
    <source>
        <dbReference type="SAM" id="MobiDB-lite"/>
    </source>
</evidence>
<dbReference type="EMBL" id="JBJQOH010000008">
    <property type="protein sequence ID" value="KAL3675068.1"/>
    <property type="molecule type" value="Genomic_DNA"/>
</dbReference>
<evidence type="ECO:0000313" key="2">
    <source>
        <dbReference type="EMBL" id="KAL3675068.1"/>
    </source>
</evidence>
<feature type="region of interest" description="Disordered" evidence="1">
    <location>
        <begin position="63"/>
        <end position="162"/>
    </location>
</feature>
<keyword evidence="3" id="KW-1185">Reference proteome</keyword>
<comment type="caution">
    <text evidence="2">The sequence shown here is derived from an EMBL/GenBank/DDBJ whole genome shotgun (WGS) entry which is preliminary data.</text>
</comment>
<sequence length="831" mass="93032">MQTPTTMSPRGDTILEWLEQEMGYRIPPSAEALTKICRGNMLPVWKFLLERVKSGKTVDKIRRNIHVHGNNTGNLPGKDLNAESTPLKRNESGKLEKRGFSGEEEAGKDRRRPEGKLKGSGSFRNLKAKEVREKESSTSERASDSGDQREKALQERDDAEKEVARLQSMIERSLKDMKGRMLEVSREEGDRHQALSEKFNFRHKQVLLDAYDERCDEAIRILTEYWRRLHAYVEQAREAQRGQMLGAWSNGTARREPTVFATAVRGERLSDDQIFIETAEERSIRVTCELISGNMVEKIRSVVPAYDGETARNENQIEEVKLGSVINGGDSFPEQVKETTGNLLRSPALLLQAMIAYTSRIVANIIKETEQIDIKADAERLRYRYENNKITEDGAPRKEMKAANGQPCLDLTNKGICKQLRERQTAHVQLFMQTEDALNNAAEARSNTEDIVKRLSGVANGGQPGYMNGNQGTGGLRQIELEVWGKERELAGLKASVETLTSEVKRLTMMCEERKQAKEDLRRKWKKIEEFNARRMELELAYVSLMHSINDAPQAWEKHMISARQHTNTTTVPVCNQLQQDVNNASDLVEREVSAFMKSPDNRLYLLPISTPWLLEASGASNSSGAEARARIKSNADLMTARAGGGDPSAISSVNRISAALRRLSAVAANHSAVQPGFGGDRADSGLIAVVESLQSFFGHKVSSANLLDDLASEVNRMQHLRDLVSKGRTLLAAANSSRPEYERNAAACAAKAAEQEKIALEQWLPELKAAVQEAQKCLEYSKHVRGLVDEWWEQPASTAVDWVLVDGQNVGAWLAHVKQLQLAFYENQLL</sequence>
<reference evidence="2 3" key="1">
    <citation type="submission" date="2024-09" db="EMBL/GenBank/DDBJ databases">
        <title>Chromosome-scale assembly of Riccia sorocarpa.</title>
        <authorList>
            <person name="Paukszto L."/>
        </authorList>
    </citation>
    <scope>NUCLEOTIDE SEQUENCE [LARGE SCALE GENOMIC DNA]</scope>
    <source>
        <strain evidence="2">LP-2024</strain>
        <tissue evidence="2">Aerial parts of the thallus</tissue>
    </source>
</reference>
<organism evidence="2 3">
    <name type="scientific">Riccia sorocarpa</name>
    <dbReference type="NCBI Taxonomy" id="122646"/>
    <lineage>
        <taxon>Eukaryota</taxon>
        <taxon>Viridiplantae</taxon>
        <taxon>Streptophyta</taxon>
        <taxon>Embryophyta</taxon>
        <taxon>Marchantiophyta</taxon>
        <taxon>Marchantiopsida</taxon>
        <taxon>Marchantiidae</taxon>
        <taxon>Marchantiales</taxon>
        <taxon>Ricciaceae</taxon>
        <taxon>Riccia</taxon>
    </lineage>
</organism>
<gene>
    <name evidence="2" type="ORF">R1sor_025016</name>
</gene>
<dbReference type="Proteomes" id="UP001633002">
    <property type="component" value="Unassembled WGS sequence"/>
</dbReference>